<proteinExistence type="predicted"/>
<gene>
    <name evidence="1" type="ORF">PXEA_LOCUS12919</name>
</gene>
<dbReference type="Proteomes" id="UP000784294">
    <property type="component" value="Unassembled WGS sequence"/>
</dbReference>
<dbReference type="EMBL" id="CAAALY010041753">
    <property type="protein sequence ID" value="VEL19479.1"/>
    <property type="molecule type" value="Genomic_DNA"/>
</dbReference>
<name>A0A3S5CGK9_9PLAT</name>
<organism evidence="1 2">
    <name type="scientific">Protopolystoma xenopodis</name>
    <dbReference type="NCBI Taxonomy" id="117903"/>
    <lineage>
        <taxon>Eukaryota</taxon>
        <taxon>Metazoa</taxon>
        <taxon>Spiralia</taxon>
        <taxon>Lophotrochozoa</taxon>
        <taxon>Platyhelminthes</taxon>
        <taxon>Monogenea</taxon>
        <taxon>Polyopisthocotylea</taxon>
        <taxon>Polystomatidea</taxon>
        <taxon>Polystomatidae</taxon>
        <taxon>Protopolystoma</taxon>
    </lineage>
</organism>
<keyword evidence="2" id="KW-1185">Reference proteome</keyword>
<dbReference type="AlphaFoldDB" id="A0A3S5CGK9"/>
<comment type="caution">
    <text evidence="1">The sequence shown here is derived from an EMBL/GenBank/DDBJ whole genome shotgun (WGS) entry which is preliminary data.</text>
</comment>
<reference evidence="1" key="1">
    <citation type="submission" date="2018-11" db="EMBL/GenBank/DDBJ databases">
        <authorList>
            <consortium name="Pathogen Informatics"/>
        </authorList>
    </citation>
    <scope>NUCLEOTIDE SEQUENCE</scope>
</reference>
<accession>A0A3S5CGK9</accession>
<evidence type="ECO:0000313" key="2">
    <source>
        <dbReference type="Proteomes" id="UP000784294"/>
    </source>
</evidence>
<evidence type="ECO:0000313" key="1">
    <source>
        <dbReference type="EMBL" id="VEL19479.1"/>
    </source>
</evidence>
<sequence length="38" mass="4125">MSGSRKRGVVFSSGRSSIQIFTLTVDREVIFSGGLHPD</sequence>
<feature type="non-terminal residue" evidence="1">
    <location>
        <position position="38"/>
    </location>
</feature>
<protein>
    <submittedName>
        <fullName evidence="1">Uncharacterized protein</fullName>
    </submittedName>
</protein>